<gene>
    <name evidence="1" type="ORF">IXB50_03205</name>
</gene>
<proteinExistence type="predicted"/>
<dbReference type="AlphaFoldDB" id="A0A947GKQ7"/>
<dbReference type="RefSeq" id="WP_215607495.1">
    <property type="nucleotide sequence ID" value="NZ_JADOES010000004.1"/>
</dbReference>
<dbReference type="Proteomes" id="UP000717364">
    <property type="component" value="Unassembled WGS sequence"/>
</dbReference>
<reference evidence="1" key="2">
    <citation type="journal article" date="2021" name="Mar. Drugs">
        <title>Genome Reduction and Secondary Metabolism of the Marine Sponge-Associated Cyanobacterium Leptothoe.</title>
        <authorList>
            <person name="Konstantinou D."/>
            <person name="Popin R.V."/>
            <person name="Fewer D.P."/>
            <person name="Sivonen K."/>
            <person name="Gkelis S."/>
        </authorList>
    </citation>
    <scope>NUCLEOTIDE SEQUENCE</scope>
    <source>
        <strain evidence="1">TAU-MAC 1115</strain>
    </source>
</reference>
<evidence type="ECO:0000313" key="2">
    <source>
        <dbReference type="Proteomes" id="UP000717364"/>
    </source>
</evidence>
<evidence type="ECO:0000313" key="1">
    <source>
        <dbReference type="EMBL" id="MBT9314426.1"/>
    </source>
</evidence>
<accession>A0A947GKQ7</accession>
<sequence length="622" mass="68992">MARTSDISLLTTVDEGLSFVTVDQLKKLLPLLPKSVKATRKADLVAAIATQLTGKSLKKLWQGLDEIQQAVVAEAVHVTNGTYAAGPFIAKYGQKPSWGTYGSYSYRAEPSLLQLFFLPTGTYGSGLHMPITMQLELQAYVPEPKPLALNTLEHPPSGFKVVDNYYDYKNRRPVSQERDVEVRLCETERLAQQDLQAVLRLVNLGKVSVSDKTLMPTKATLKAMASVIQGEDYYTEADAEPDLDYLDPIGTIKPLAWTMLLQASGLTILEGKKLKLSKAGQKALTASPEKTLKTLWKKWLKTTILDELRRVDNIKGQTGKGKRGLTAVAGRRSVIVQGLMDCPVGKWVTYDDLQDYLVASSQTFEVSRYPEHLYISDSNYGRLYDAGGYWSILETVYTRCFLFEYVATLGLVDIAYVPPSDAPQDELSNFWGGDDLSFLSRYDGLLALRLTPLGAFCLGLTTDYTAPELTTDTTLRVLPNLDIVLTGQPLQPTESMIMDTFTQQTSDAVWKLDRETALKAAADGHSLTEFQTFLTEASADGLPNTVQQFFEDCLERTTSVQDRGLARLIECKDKTLAALIANDSRTKKFCYLAGDCHLVVPTEKETRFRTALRKVGYTLPLG</sequence>
<dbReference type="EMBL" id="JADOES010000004">
    <property type="protein sequence ID" value="MBT9314426.1"/>
    <property type="molecule type" value="Genomic_DNA"/>
</dbReference>
<name>A0A947GKQ7_9CYAN</name>
<organism evidence="1 2">
    <name type="scientific">Leptothoe spongobia TAU-MAC 1115</name>
    <dbReference type="NCBI Taxonomy" id="1967444"/>
    <lineage>
        <taxon>Bacteria</taxon>
        <taxon>Bacillati</taxon>
        <taxon>Cyanobacteriota</taxon>
        <taxon>Cyanophyceae</taxon>
        <taxon>Nodosilineales</taxon>
        <taxon>Cymatolegaceae</taxon>
        <taxon>Leptothoe</taxon>
        <taxon>Leptothoe spongobia</taxon>
    </lineage>
</organism>
<reference evidence="1" key="1">
    <citation type="submission" date="2020-11" db="EMBL/GenBank/DDBJ databases">
        <authorList>
            <person name="Konstantinou D."/>
            <person name="Gkelis S."/>
            <person name="Popin R."/>
            <person name="Fewer D."/>
            <person name="Sivonen K."/>
        </authorList>
    </citation>
    <scope>NUCLEOTIDE SEQUENCE</scope>
    <source>
        <strain evidence="1">TAU-MAC 1115</strain>
    </source>
</reference>
<comment type="caution">
    <text evidence="1">The sequence shown here is derived from an EMBL/GenBank/DDBJ whole genome shotgun (WGS) entry which is preliminary data.</text>
</comment>
<evidence type="ECO:0008006" key="3">
    <source>
        <dbReference type="Google" id="ProtNLM"/>
    </source>
</evidence>
<protein>
    <recommendedName>
        <fullName evidence="3">Helicase XPB/Ssl2 N-terminal domain-containing protein</fullName>
    </recommendedName>
</protein>
<keyword evidence="2" id="KW-1185">Reference proteome</keyword>